<reference evidence="9" key="1">
    <citation type="submission" date="2025-08" db="UniProtKB">
        <authorList>
            <consortium name="RefSeq"/>
        </authorList>
    </citation>
    <scope>IDENTIFICATION</scope>
    <source>
        <tissue evidence="9">Whole larvae</tissue>
    </source>
</reference>
<dbReference type="InterPro" id="IPR001254">
    <property type="entry name" value="Trypsin_dom"/>
</dbReference>
<evidence type="ECO:0000313" key="9">
    <source>
        <dbReference type="RefSeq" id="XP_052757566.1"/>
    </source>
</evidence>
<evidence type="ECO:0000256" key="4">
    <source>
        <dbReference type="ARBA" id="ARBA00022825"/>
    </source>
</evidence>
<dbReference type="RefSeq" id="XP_052757566.1">
    <property type="nucleotide sequence ID" value="XM_052901606.1"/>
</dbReference>
<accession>A0ABM3N1W3</accession>
<dbReference type="SMART" id="SM00020">
    <property type="entry name" value="Tryp_SPc"/>
    <property type="match status" value="1"/>
</dbReference>
<feature type="domain" description="Peptidase S1" evidence="7">
    <location>
        <begin position="1"/>
        <end position="275"/>
    </location>
</feature>
<dbReference type="InterPro" id="IPR043504">
    <property type="entry name" value="Peptidase_S1_PA_chymotrypsin"/>
</dbReference>
<dbReference type="InterPro" id="IPR009003">
    <property type="entry name" value="Peptidase_S1_PA"/>
</dbReference>
<name>A0ABM3N1W3_GALME</name>
<dbReference type="PANTHER" id="PTHR24276">
    <property type="entry name" value="POLYSERASE-RELATED"/>
    <property type="match status" value="1"/>
</dbReference>
<dbReference type="InterPro" id="IPR018114">
    <property type="entry name" value="TRYPSIN_HIS"/>
</dbReference>
<evidence type="ECO:0000313" key="8">
    <source>
        <dbReference type="Proteomes" id="UP001652740"/>
    </source>
</evidence>
<dbReference type="Proteomes" id="UP001652740">
    <property type="component" value="Unplaced"/>
</dbReference>
<dbReference type="InterPro" id="IPR001314">
    <property type="entry name" value="Peptidase_S1A"/>
</dbReference>
<evidence type="ECO:0000259" key="7">
    <source>
        <dbReference type="PROSITE" id="PS50240"/>
    </source>
</evidence>
<dbReference type="SUPFAM" id="SSF50494">
    <property type="entry name" value="Trypsin-like serine proteases"/>
    <property type="match status" value="1"/>
</dbReference>
<proteinExistence type="inferred from homology"/>
<dbReference type="Gene3D" id="2.40.10.10">
    <property type="entry name" value="Trypsin-like serine proteases"/>
    <property type="match status" value="1"/>
</dbReference>
<evidence type="ECO:0000256" key="6">
    <source>
        <dbReference type="RuleBase" id="RU363034"/>
    </source>
</evidence>
<evidence type="ECO:0000256" key="2">
    <source>
        <dbReference type="ARBA" id="ARBA00022670"/>
    </source>
</evidence>
<protein>
    <submittedName>
        <fullName evidence="9">Mite allergen Der f 3-like</fullName>
    </submittedName>
</protein>
<evidence type="ECO:0000256" key="3">
    <source>
        <dbReference type="ARBA" id="ARBA00022801"/>
    </source>
</evidence>
<evidence type="ECO:0000256" key="1">
    <source>
        <dbReference type="ARBA" id="ARBA00007664"/>
    </source>
</evidence>
<keyword evidence="5" id="KW-1015">Disulfide bond</keyword>
<organism evidence="8 9">
    <name type="scientific">Galleria mellonella</name>
    <name type="common">Greater wax moth</name>
    <dbReference type="NCBI Taxonomy" id="7137"/>
    <lineage>
        <taxon>Eukaryota</taxon>
        <taxon>Metazoa</taxon>
        <taxon>Ecdysozoa</taxon>
        <taxon>Arthropoda</taxon>
        <taxon>Hexapoda</taxon>
        <taxon>Insecta</taxon>
        <taxon>Pterygota</taxon>
        <taxon>Neoptera</taxon>
        <taxon>Endopterygota</taxon>
        <taxon>Lepidoptera</taxon>
        <taxon>Glossata</taxon>
        <taxon>Ditrysia</taxon>
        <taxon>Pyraloidea</taxon>
        <taxon>Pyralidae</taxon>
        <taxon>Galleriinae</taxon>
        <taxon>Galleria</taxon>
    </lineage>
</organism>
<dbReference type="PROSITE" id="PS00134">
    <property type="entry name" value="TRYPSIN_HIS"/>
    <property type="match status" value="1"/>
</dbReference>
<dbReference type="PROSITE" id="PS50240">
    <property type="entry name" value="TRYPSIN_DOM"/>
    <property type="match status" value="1"/>
</dbReference>
<dbReference type="InterPro" id="IPR033116">
    <property type="entry name" value="TRYPSIN_SER"/>
</dbReference>
<dbReference type="PROSITE" id="PS00135">
    <property type="entry name" value="TRYPSIN_SER"/>
    <property type="match status" value="1"/>
</dbReference>
<dbReference type="CDD" id="cd00190">
    <property type="entry name" value="Tryp_SPc"/>
    <property type="match status" value="1"/>
</dbReference>
<dbReference type="InterPro" id="IPR050430">
    <property type="entry name" value="Peptidase_S1"/>
</dbReference>
<gene>
    <name evidence="9" type="primary">LOC116413394</name>
</gene>
<sequence>MHSHPYMVSLQLNFWFLRTHICGGSLISDNWIITASHCITGSWLIDWLNIDAVAGTHDVDFHEPGTQIIRIVQRTPHPDYAGGVGPHDIGLLKTQYSFTLSKQIQPIRLPETFNVNDKIALAGWGVYTTILFLPILPNKLQEVIMEYLPYEECYNALEKIIEETGESNALVKNSNLCTGPISGGVAACSGDSGGPLVQYVTKITKNNNSLELFDKNVNNLDYEDFRNYRNLNEETYYPVLIGITSWGISPCGEAGAPTVYTNVSNYIGFINNITQLSTT</sequence>
<dbReference type="Pfam" id="PF00089">
    <property type="entry name" value="Trypsin"/>
    <property type="match status" value="1"/>
</dbReference>
<comment type="similarity">
    <text evidence="1">Belongs to the peptidase S1 family.</text>
</comment>
<dbReference type="PANTHER" id="PTHR24276:SF95">
    <property type="entry name" value="PEPTIDASE S1 DOMAIN-CONTAINING PROTEIN"/>
    <property type="match status" value="1"/>
</dbReference>
<dbReference type="GeneID" id="116413394"/>
<keyword evidence="3 6" id="KW-0378">Hydrolase</keyword>
<dbReference type="PRINTS" id="PR00722">
    <property type="entry name" value="CHYMOTRYPSIN"/>
</dbReference>
<evidence type="ECO:0000256" key="5">
    <source>
        <dbReference type="ARBA" id="ARBA00023157"/>
    </source>
</evidence>
<keyword evidence="8" id="KW-1185">Reference proteome</keyword>
<keyword evidence="4 6" id="KW-0720">Serine protease</keyword>
<keyword evidence="2 6" id="KW-0645">Protease</keyword>